<evidence type="ECO:0000313" key="1">
    <source>
        <dbReference type="EMBL" id="KAK3712158.1"/>
    </source>
</evidence>
<proteinExistence type="predicted"/>
<dbReference type="EMBL" id="JAUTXU010000071">
    <property type="protein sequence ID" value="KAK3712158.1"/>
    <property type="molecule type" value="Genomic_DNA"/>
</dbReference>
<reference evidence="1" key="1">
    <citation type="submission" date="2023-07" db="EMBL/GenBank/DDBJ databases">
        <title>Black Yeasts Isolated from many extreme environments.</title>
        <authorList>
            <person name="Coleine C."/>
            <person name="Stajich J.E."/>
            <person name="Selbmann L."/>
        </authorList>
    </citation>
    <scope>NUCLEOTIDE SEQUENCE</scope>
    <source>
        <strain evidence="1">CCFEE 5714</strain>
    </source>
</reference>
<name>A0ACC3N8J7_9PEZI</name>
<comment type="caution">
    <text evidence="1">The sequence shown here is derived from an EMBL/GenBank/DDBJ whole genome shotgun (WGS) entry which is preliminary data.</text>
</comment>
<keyword evidence="2" id="KW-1185">Reference proteome</keyword>
<evidence type="ECO:0000313" key="2">
    <source>
        <dbReference type="Proteomes" id="UP001281147"/>
    </source>
</evidence>
<sequence length="413" mass="46430">MVPSRTRAIFALVLSLIWFATTGRALREDTSPNIRFNILSEAATKEANVSVYQEKHDAAARTKRYYSVPKLLPNSDRSAPYAYPWPVDHCGHQWIRYCFVDMSSLNNLQDVLLHAIAKWAPATMVSNLKIVECLCEFDGISADSLRITDNNAEYLRSGRQKMLTTVGYGYFDTPGRHKLEFGTYRNPRDRSRQELDTAVLYMAHELGHAMGLEHEHQRPDRDQFIKFQCENLAGYAQVKQKVASDDEDVVLSLAADIDERMEIVCGGYEYAHFWPHLRAYAKDDRLVLGPRGRTLGDLYESGGLFDFDSIMHYGSDFRGGDMSTPVFLRKPHGVGSPWAAFWMGGHPYPALAGISEGDIDRVKALYPARQAVQPRDEGAKGWSPMRVEIGSTFTTTISSAPVPPEVTLSPINE</sequence>
<dbReference type="Proteomes" id="UP001281147">
    <property type="component" value="Unassembled WGS sequence"/>
</dbReference>
<accession>A0ACC3N8J7</accession>
<protein>
    <submittedName>
        <fullName evidence="1">Uncharacterized protein</fullName>
    </submittedName>
</protein>
<gene>
    <name evidence="1" type="ORF">LTR37_009249</name>
</gene>
<organism evidence="1 2">
    <name type="scientific">Vermiconidia calcicola</name>
    <dbReference type="NCBI Taxonomy" id="1690605"/>
    <lineage>
        <taxon>Eukaryota</taxon>
        <taxon>Fungi</taxon>
        <taxon>Dikarya</taxon>
        <taxon>Ascomycota</taxon>
        <taxon>Pezizomycotina</taxon>
        <taxon>Dothideomycetes</taxon>
        <taxon>Dothideomycetidae</taxon>
        <taxon>Mycosphaerellales</taxon>
        <taxon>Extremaceae</taxon>
        <taxon>Vermiconidia</taxon>
    </lineage>
</organism>